<sequence>MSKRDLKIISLAVAAGLAVIIGGLAALGSQAQAIKPFRMAAVWVPAYVPEPTEIDANFFDQVRKCFLPAAAVYDFDLRITSSFRSRAEQDRLYEQGRTVNGHIVTEVAGGRSLHNYGFAVDVVDRWRGYDINWAQLDRIADWCRLLQNEEGDQAHFSHRAGLSIEDFAAGRRPPPLALPCDLLDERFAAGERLTRDDLSSCGAPEF</sequence>
<protein>
    <recommendedName>
        <fullName evidence="1">D-alanyl-D-alanine carboxypeptidase-like core domain-containing protein</fullName>
    </recommendedName>
</protein>
<dbReference type="Proteomes" id="UP000177088">
    <property type="component" value="Unassembled WGS sequence"/>
</dbReference>
<dbReference type="SUPFAM" id="SSF55166">
    <property type="entry name" value="Hedgehog/DD-peptidase"/>
    <property type="match status" value="1"/>
</dbReference>
<dbReference type="AlphaFoldDB" id="A0A1F7U6L5"/>
<evidence type="ECO:0000259" key="1">
    <source>
        <dbReference type="Pfam" id="PF02557"/>
    </source>
</evidence>
<reference evidence="2 3" key="1">
    <citation type="journal article" date="2016" name="Nat. Commun.">
        <title>Thousands of microbial genomes shed light on interconnected biogeochemical processes in an aquifer system.</title>
        <authorList>
            <person name="Anantharaman K."/>
            <person name="Brown C.T."/>
            <person name="Hug L.A."/>
            <person name="Sharon I."/>
            <person name="Castelle C.J."/>
            <person name="Probst A.J."/>
            <person name="Thomas B.C."/>
            <person name="Singh A."/>
            <person name="Wilkins M.J."/>
            <person name="Karaoz U."/>
            <person name="Brodie E.L."/>
            <person name="Williams K.H."/>
            <person name="Hubbard S.S."/>
            <person name="Banfield J.F."/>
        </authorList>
    </citation>
    <scope>NUCLEOTIDE SEQUENCE [LARGE SCALE GENOMIC DNA]</scope>
</reference>
<proteinExistence type="predicted"/>
<dbReference type="GO" id="GO:0006508">
    <property type="term" value="P:proteolysis"/>
    <property type="evidence" value="ECO:0007669"/>
    <property type="project" value="InterPro"/>
</dbReference>
<dbReference type="Pfam" id="PF02557">
    <property type="entry name" value="VanY"/>
    <property type="match status" value="1"/>
</dbReference>
<accession>A0A1F7U6L5</accession>
<dbReference type="EMBL" id="MGEA01000043">
    <property type="protein sequence ID" value="OGL73892.1"/>
    <property type="molecule type" value="Genomic_DNA"/>
</dbReference>
<dbReference type="GO" id="GO:0008233">
    <property type="term" value="F:peptidase activity"/>
    <property type="evidence" value="ECO:0007669"/>
    <property type="project" value="InterPro"/>
</dbReference>
<dbReference type="InterPro" id="IPR009045">
    <property type="entry name" value="Zn_M74/Hedgehog-like"/>
</dbReference>
<evidence type="ECO:0000313" key="2">
    <source>
        <dbReference type="EMBL" id="OGL73892.1"/>
    </source>
</evidence>
<organism evidence="2 3">
    <name type="scientific">Candidatus Uhrbacteria bacterium RIFCSPHIGHO2_02_FULL_60_10</name>
    <dbReference type="NCBI Taxonomy" id="1802392"/>
    <lineage>
        <taxon>Bacteria</taxon>
        <taxon>Candidatus Uhriibacteriota</taxon>
    </lineage>
</organism>
<evidence type="ECO:0000313" key="3">
    <source>
        <dbReference type="Proteomes" id="UP000177088"/>
    </source>
</evidence>
<gene>
    <name evidence="2" type="ORF">A3C96_01460</name>
</gene>
<feature type="domain" description="D-alanyl-D-alanine carboxypeptidase-like core" evidence="1">
    <location>
        <begin position="65"/>
        <end position="126"/>
    </location>
</feature>
<dbReference type="Gene3D" id="3.30.1380.10">
    <property type="match status" value="1"/>
</dbReference>
<name>A0A1F7U6L5_9BACT</name>
<dbReference type="InterPro" id="IPR003709">
    <property type="entry name" value="VanY-like_core_dom"/>
</dbReference>
<dbReference type="CDD" id="cd14845">
    <property type="entry name" value="L-Ala-D-Glu_peptidase_like"/>
    <property type="match status" value="1"/>
</dbReference>
<comment type="caution">
    <text evidence="2">The sequence shown here is derived from an EMBL/GenBank/DDBJ whole genome shotgun (WGS) entry which is preliminary data.</text>
</comment>